<evidence type="ECO:0000313" key="3">
    <source>
        <dbReference type="Proteomes" id="UP000280881"/>
    </source>
</evidence>
<evidence type="ECO:0000313" key="2">
    <source>
        <dbReference type="EMBL" id="RKQ63770.1"/>
    </source>
</evidence>
<sequence>MKRLIGIASPLLLLFVSCGGAGSGGGDLTSTTTVSKVEQDIICCTTWDDTNNTCSEYGSPQTKSIIVNLSKTDMDEEFTEDSDLTFEGCTVEFIPNPYMPEEAKDPKLLEEMKSYVFCSGSDIPADGSGTVEITYSQALLETIEPIYSNYSKSLIYTLKITVKYRMSDREYKKIIEVPIDFANFVNTEHDMCEYK</sequence>
<proteinExistence type="predicted"/>
<dbReference type="AlphaFoldDB" id="A0A420W8Y0"/>
<dbReference type="OrthoDB" id="9936967at2"/>
<keyword evidence="1" id="KW-0732">Signal</keyword>
<dbReference type="PROSITE" id="PS51257">
    <property type="entry name" value="PROKAR_LIPOPROTEIN"/>
    <property type="match status" value="1"/>
</dbReference>
<dbReference type="Proteomes" id="UP000280881">
    <property type="component" value="Unassembled WGS sequence"/>
</dbReference>
<organism evidence="2 3">
    <name type="scientific">Thermovibrio guaymasensis</name>
    <dbReference type="NCBI Taxonomy" id="240167"/>
    <lineage>
        <taxon>Bacteria</taxon>
        <taxon>Pseudomonadati</taxon>
        <taxon>Aquificota</taxon>
        <taxon>Aquificia</taxon>
        <taxon>Desulfurobacteriales</taxon>
        <taxon>Desulfurobacteriaceae</taxon>
        <taxon>Thermovibrio</taxon>
    </lineage>
</organism>
<comment type="caution">
    <text evidence="2">The sequence shown here is derived from an EMBL/GenBank/DDBJ whole genome shotgun (WGS) entry which is preliminary data.</text>
</comment>
<evidence type="ECO:0000256" key="1">
    <source>
        <dbReference type="SAM" id="SignalP"/>
    </source>
</evidence>
<reference evidence="2 3" key="1">
    <citation type="submission" date="2018-10" db="EMBL/GenBank/DDBJ databases">
        <title>Genomic Encyclopedia of Type Strains, Phase IV (KMG-IV): sequencing the most valuable type-strain genomes for metagenomic binning, comparative biology and taxonomic classification.</title>
        <authorList>
            <person name="Goeker M."/>
        </authorList>
    </citation>
    <scope>NUCLEOTIDE SEQUENCE [LARGE SCALE GENOMIC DNA]</scope>
    <source>
        <strain evidence="2 3">DSM 15521</strain>
    </source>
</reference>
<accession>A0A420W8Y0</accession>
<gene>
    <name evidence="2" type="ORF">C7457_0651</name>
</gene>
<protein>
    <recommendedName>
        <fullName evidence="4">Lipoprotein</fullName>
    </recommendedName>
</protein>
<feature type="chain" id="PRO_5019432925" description="Lipoprotein" evidence="1">
    <location>
        <begin position="22"/>
        <end position="195"/>
    </location>
</feature>
<dbReference type="EMBL" id="RBIE01000001">
    <property type="protein sequence ID" value="RKQ63770.1"/>
    <property type="molecule type" value="Genomic_DNA"/>
</dbReference>
<dbReference type="RefSeq" id="WP_121170003.1">
    <property type="nucleotide sequence ID" value="NZ_RBIE01000001.1"/>
</dbReference>
<feature type="signal peptide" evidence="1">
    <location>
        <begin position="1"/>
        <end position="21"/>
    </location>
</feature>
<keyword evidence="3" id="KW-1185">Reference proteome</keyword>
<name>A0A420W8Y0_9BACT</name>
<evidence type="ECO:0008006" key="4">
    <source>
        <dbReference type="Google" id="ProtNLM"/>
    </source>
</evidence>